<sequence length="125" mass="14427">MNFPLLSHVFLTNLSFLQVFSRFIYSFTHFFLFLSHLNVFGYAGFSDLEDFWDDLPVSRLEVVWKSSGLLGSLLTKSSGLPVNGIQACLCRRMIYNSFVCGLFCELHVYSFSCEFFVKSVIMFIK</sequence>
<evidence type="ECO:0000313" key="2">
    <source>
        <dbReference type="EMBL" id="CAF1705865.1"/>
    </source>
</evidence>
<keyword evidence="1" id="KW-0812">Transmembrane</keyword>
<gene>
    <name evidence="2" type="ORF">DARMORV10_C03P54780.1</name>
</gene>
<organism evidence="2">
    <name type="scientific">Brassica napus</name>
    <name type="common">Rape</name>
    <dbReference type="NCBI Taxonomy" id="3708"/>
    <lineage>
        <taxon>Eukaryota</taxon>
        <taxon>Viridiplantae</taxon>
        <taxon>Streptophyta</taxon>
        <taxon>Embryophyta</taxon>
        <taxon>Tracheophyta</taxon>
        <taxon>Spermatophyta</taxon>
        <taxon>Magnoliopsida</taxon>
        <taxon>eudicotyledons</taxon>
        <taxon>Gunneridae</taxon>
        <taxon>Pentapetalae</taxon>
        <taxon>rosids</taxon>
        <taxon>malvids</taxon>
        <taxon>Brassicales</taxon>
        <taxon>Brassicaceae</taxon>
        <taxon>Brassiceae</taxon>
        <taxon>Brassica</taxon>
    </lineage>
</organism>
<dbReference type="AlphaFoldDB" id="A0A816IEQ2"/>
<protein>
    <submittedName>
        <fullName evidence="2">(rape) hypothetical protein</fullName>
    </submittedName>
</protein>
<name>A0A816IEQ2_BRANA</name>
<reference evidence="2" key="1">
    <citation type="submission" date="2021-01" db="EMBL/GenBank/DDBJ databases">
        <authorList>
            <consortium name="Genoscope - CEA"/>
            <person name="William W."/>
        </authorList>
    </citation>
    <scope>NUCLEOTIDE SEQUENCE</scope>
</reference>
<accession>A0A816IEQ2</accession>
<dbReference type="EMBL" id="HG994367">
    <property type="protein sequence ID" value="CAF1705865.1"/>
    <property type="molecule type" value="Genomic_DNA"/>
</dbReference>
<evidence type="ECO:0000256" key="1">
    <source>
        <dbReference type="SAM" id="Phobius"/>
    </source>
</evidence>
<keyword evidence="1" id="KW-1133">Transmembrane helix</keyword>
<dbReference type="Proteomes" id="UP001295469">
    <property type="component" value="Chromosome C03"/>
</dbReference>
<feature type="non-terminal residue" evidence="2">
    <location>
        <position position="125"/>
    </location>
</feature>
<keyword evidence="1" id="KW-0472">Membrane</keyword>
<proteinExistence type="predicted"/>
<feature type="transmembrane region" description="Helical" evidence="1">
    <location>
        <begin position="23"/>
        <end position="45"/>
    </location>
</feature>